<dbReference type="InterPro" id="IPR015242">
    <property type="entry name" value="Ydc2_cat"/>
</dbReference>
<proteinExistence type="predicted"/>
<dbReference type="CDD" id="cd16963">
    <property type="entry name" value="CCE1"/>
    <property type="match status" value="1"/>
</dbReference>
<dbReference type="InterPro" id="IPR036397">
    <property type="entry name" value="RNaseH_sf"/>
</dbReference>
<evidence type="ECO:0000313" key="3">
    <source>
        <dbReference type="Proteomes" id="UP001375240"/>
    </source>
</evidence>
<dbReference type="InterPro" id="IPR039197">
    <property type="entry name" value="Mrs1/Cce1"/>
</dbReference>
<dbReference type="InterPro" id="IPR012337">
    <property type="entry name" value="RNaseH-like_sf"/>
</dbReference>
<dbReference type="SUPFAM" id="SSF53098">
    <property type="entry name" value="Ribonuclease H-like"/>
    <property type="match status" value="1"/>
</dbReference>
<feature type="domain" description="Mitochondrial resolvase Ydc2 catalytic" evidence="1">
    <location>
        <begin position="72"/>
        <end position="310"/>
    </location>
</feature>
<dbReference type="GO" id="GO:0005739">
    <property type="term" value="C:mitochondrion"/>
    <property type="evidence" value="ECO:0007669"/>
    <property type="project" value="TreeGrafter"/>
</dbReference>
<dbReference type="PANTHER" id="PTHR28072:SF1">
    <property type="entry name" value="CRUCIFORM CUTTING ENDONUCLEASE 1, MITOCHONDRIAL-RELATED"/>
    <property type="match status" value="1"/>
</dbReference>
<dbReference type="EMBL" id="JAVHNQ010000010">
    <property type="protein sequence ID" value="KAK6337690.1"/>
    <property type="molecule type" value="Genomic_DNA"/>
</dbReference>
<evidence type="ECO:0000313" key="2">
    <source>
        <dbReference type="EMBL" id="KAK6337690.1"/>
    </source>
</evidence>
<dbReference type="Gene3D" id="3.30.420.10">
    <property type="entry name" value="Ribonuclease H-like superfamily/Ribonuclease H"/>
    <property type="match status" value="1"/>
</dbReference>
<accession>A0AAV9UCE6</accession>
<name>A0AAV9UCE6_9PEZI</name>
<dbReference type="GO" id="GO:0000403">
    <property type="term" value="F:Y-form DNA binding"/>
    <property type="evidence" value="ECO:0007669"/>
    <property type="project" value="TreeGrafter"/>
</dbReference>
<dbReference type="PANTHER" id="PTHR28072">
    <property type="entry name" value="CRUCIFORM CUTTING ENDONUCLEASE 1, MITOCHONDRIAL-RELATED"/>
    <property type="match status" value="1"/>
</dbReference>
<protein>
    <recommendedName>
        <fullName evidence="1">Mitochondrial resolvase Ydc2 catalytic domain-containing protein</fullName>
    </recommendedName>
</protein>
<comment type="caution">
    <text evidence="2">The sequence shown here is derived from an EMBL/GenBank/DDBJ whole genome shotgun (WGS) entry which is preliminary data.</text>
</comment>
<dbReference type="GO" id="GO:0000402">
    <property type="term" value="F:crossed form four-way junction DNA binding"/>
    <property type="evidence" value="ECO:0007669"/>
    <property type="project" value="TreeGrafter"/>
</dbReference>
<evidence type="ECO:0000259" key="1">
    <source>
        <dbReference type="Pfam" id="PF09159"/>
    </source>
</evidence>
<dbReference type="AlphaFoldDB" id="A0AAV9UCE6"/>
<organism evidence="2 3">
    <name type="scientific">Orbilia brochopaga</name>
    <dbReference type="NCBI Taxonomy" id="3140254"/>
    <lineage>
        <taxon>Eukaryota</taxon>
        <taxon>Fungi</taxon>
        <taxon>Dikarya</taxon>
        <taxon>Ascomycota</taxon>
        <taxon>Pezizomycotina</taxon>
        <taxon>Orbiliomycetes</taxon>
        <taxon>Orbiliales</taxon>
        <taxon>Orbiliaceae</taxon>
        <taxon>Orbilia</taxon>
    </lineage>
</organism>
<dbReference type="Proteomes" id="UP001375240">
    <property type="component" value="Unassembled WGS sequence"/>
</dbReference>
<sequence>MLHTEIQRRLLLMRNSELKDILLKCGWPVSGKKAVMAEQIQTKLPHSRLAVLQRSKSGALVPAAEQPAEHRILSLDMGIKNLALSVLKVSPKDLSSSDALLPEILAWQRFSLFDLPPTPTVNPPDSLSLGAVGGDKFDFSAASLSPLATSLARRLVTVHSPTIIAIEKQRYRTMGSAAVQEWTLRVNKLEAMLHAALRVLQEEGIWKRGLTCSVCPQRTTAFWLNQYGLLQGARIGSATKPLKVKLVRMWLEDGNAVEYDKDNATITETASMFMKNSARSTSTAGEKLDDLADCLLQGLGIIHWERNRLEMSRQWGLEDS</sequence>
<dbReference type="GO" id="GO:0070336">
    <property type="term" value="F:flap-structured DNA binding"/>
    <property type="evidence" value="ECO:0007669"/>
    <property type="project" value="TreeGrafter"/>
</dbReference>
<reference evidence="2 3" key="1">
    <citation type="submission" date="2019-10" db="EMBL/GenBank/DDBJ databases">
        <authorList>
            <person name="Palmer J.M."/>
        </authorList>
    </citation>
    <scope>NUCLEOTIDE SEQUENCE [LARGE SCALE GENOMIC DNA]</scope>
    <source>
        <strain evidence="2 3">TWF696</strain>
    </source>
</reference>
<dbReference type="GO" id="GO:0004520">
    <property type="term" value="F:DNA endonuclease activity"/>
    <property type="evidence" value="ECO:0007669"/>
    <property type="project" value="TreeGrafter"/>
</dbReference>
<dbReference type="Pfam" id="PF09159">
    <property type="entry name" value="Ydc2-catalyt"/>
    <property type="match status" value="1"/>
</dbReference>
<gene>
    <name evidence="2" type="ORF">TWF696_001175</name>
</gene>
<keyword evidence="3" id="KW-1185">Reference proteome</keyword>